<dbReference type="EMBL" id="JANJQO010000291">
    <property type="protein sequence ID" value="KAJ2979352.1"/>
    <property type="molecule type" value="Genomic_DNA"/>
</dbReference>
<organism evidence="1 2">
    <name type="scientific">Zarea fungicola</name>
    <dbReference type="NCBI Taxonomy" id="93591"/>
    <lineage>
        <taxon>Eukaryota</taxon>
        <taxon>Fungi</taxon>
        <taxon>Dikarya</taxon>
        <taxon>Ascomycota</taxon>
        <taxon>Pezizomycotina</taxon>
        <taxon>Sordariomycetes</taxon>
        <taxon>Hypocreomycetidae</taxon>
        <taxon>Hypocreales</taxon>
        <taxon>Cordycipitaceae</taxon>
        <taxon>Zarea</taxon>
    </lineage>
</organism>
<evidence type="ECO:0000313" key="2">
    <source>
        <dbReference type="Proteomes" id="UP001143910"/>
    </source>
</evidence>
<evidence type="ECO:0000313" key="1">
    <source>
        <dbReference type="EMBL" id="KAJ2979352.1"/>
    </source>
</evidence>
<name>A0ACC1NKA9_9HYPO</name>
<dbReference type="Proteomes" id="UP001143910">
    <property type="component" value="Unassembled WGS sequence"/>
</dbReference>
<accession>A0ACC1NKA9</accession>
<reference evidence="1" key="1">
    <citation type="submission" date="2022-08" db="EMBL/GenBank/DDBJ databases">
        <title>Genome Sequence of Lecanicillium fungicola.</title>
        <authorList>
            <person name="Buettner E."/>
        </authorList>
    </citation>
    <scope>NUCLEOTIDE SEQUENCE</scope>
    <source>
        <strain evidence="1">Babe33</strain>
    </source>
</reference>
<proteinExistence type="predicted"/>
<sequence length="296" mass="32466">MPDNYKYIKVEVAERIGTITLNRPDSLNAFTQDMLTEALNAVRELNEHPDTVFTVLTGEGRFFSAGADIRGEKIDSVAHEPMTARPTPNLAILEVCLQVKTFQPVVSDLGLSNTPSGVELMRALIDQRKVFVLALNGPGVGGGGGWFPGIADVVLAADSTYIQVPFSSLGLVPENGGARTFAQTIGVHRANEIFMFGKKVTAQELRQWGLVAEIFPTETFHRDVKSYLKRQLSVNDGESMILARKLQNEPLRAERMIALYDAADALTERIVDGAPARRFKAKASELEAKSKKHSKL</sequence>
<gene>
    <name evidence="1" type="ORF">NQ176_g3307</name>
</gene>
<keyword evidence="2" id="KW-1185">Reference proteome</keyword>
<comment type="caution">
    <text evidence="1">The sequence shown here is derived from an EMBL/GenBank/DDBJ whole genome shotgun (WGS) entry which is preliminary data.</text>
</comment>
<protein>
    <submittedName>
        <fullName evidence="1">Uncharacterized protein</fullName>
    </submittedName>
</protein>